<evidence type="ECO:0000313" key="10">
    <source>
        <dbReference type="Proteomes" id="UP001195483"/>
    </source>
</evidence>
<evidence type="ECO:0000259" key="8">
    <source>
        <dbReference type="Pfam" id="PF12231"/>
    </source>
</evidence>
<feature type="compositionally biased region" description="Polar residues" evidence="7">
    <location>
        <begin position="1315"/>
        <end position="1334"/>
    </location>
</feature>
<accession>A0AAE0SG82</accession>
<feature type="region of interest" description="Disordered" evidence="7">
    <location>
        <begin position="1166"/>
        <end position="1205"/>
    </location>
</feature>
<feature type="compositionally biased region" description="Basic and acidic residues" evidence="7">
    <location>
        <begin position="1471"/>
        <end position="1483"/>
    </location>
</feature>
<evidence type="ECO:0000256" key="1">
    <source>
        <dbReference type="ARBA" id="ARBA00004123"/>
    </source>
</evidence>
<feature type="compositionally biased region" description="Basic and acidic residues" evidence="7">
    <location>
        <begin position="1946"/>
        <end position="1963"/>
    </location>
</feature>
<feature type="domain" description="Telomere-associated protein Rif1 N-terminal" evidence="8">
    <location>
        <begin position="25"/>
        <end position="367"/>
    </location>
</feature>
<evidence type="ECO:0000256" key="3">
    <source>
        <dbReference type="ARBA" id="ARBA00022454"/>
    </source>
</evidence>
<dbReference type="EMBL" id="JAEAOA010002331">
    <property type="protein sequence ID" value="KAK3591123.1"/>
    <property type="molecule type" value="Genomic_DNA"/>
</dbReference>
<reference evidence="9" key="2">
    <citation type="journal article" date="2021" name="Genome Biol. Evol.">
        <title>Developing a high-quality reference genome for a parasitic bivalve with doubly uniparental inheritance (Bivalvia: Unionida).</title>
        <authorList>
            <person name="Smith C.H."/>
        </authorList>
    </citation>
    <scope>NUCLEOTIDE SEQUENCE</scope>
    <source>
        <strain evidence="9">CHS0354</strain>
        <tissue evidence="9">Mantle</tissue>
    </source>
</reference>
<feature type="compositionally biased region" description="Basic and acidic residues" evidence="7">
    <location>
        <begin position="1883"/>
        <end position="1896"/>
    </location>
</feature>
<organism evidence="9 10">
    <name type="scientific">Potamilus streckersoni</name>
    <dbReference type="NCBI Taxonomy" id="2493646"/>
    <lineage>
        <taxon>Eukaryota</taxon>
        <taxon>Metazoa</taxon>
        <taxon>Spiralia</taxon>
        <taxon>Lophotrochozoa</taxon>
        <taxon>Mollusca</taxon>
        <taxon>Bivalvia</taxon>
        <taxon>Autobranchia</taxon>
        <taxon>Heteroconchia</taxon>
        <taxon>Palaeoheterodonta</taxon>
        <taxon>Unionida</taxon>
        <taxon>Unionoidea</taxon>
        <taxon>Unionidae</taxon>
        <taxon>Ambleminae</taxon>
        <taxon>Lampsilini</taxon>
        <taxon>Potamilus</taxon>
    </lineage>
</organism>
<dbReference type="GO" id="GO:0005634">
    <property type="term" value="C:nucleus"/>
    <property type="evidence" value="ECO:0007669"/>
    <property type="project" value="UniProtKB-SubCell"/>
</dbReference>
<feature type="region of interest" description="Disordered" evidence="7">
    <location>
        <begin position="1471"/>
        <end position="1594"/>
    </location>
</feature>
<evidence type="ECO:0000256" key="6">
    <source>
        <dbReference type="ARBA" id="ARBA00023306"/>
    </source>
</evidence>
<keyword evidence="4" id="KW-0779">Telomere</keyword>
<protein>
    <recommendedName>
        <fullName evidence="8">Telomere-associated protein Rif1 N-terminal domain-containing protein</fullName>
    </recommendedName>
</protein>
<feature type="compositionally biased region" description="Basic and acidic residues" evidence="7">
    <location>
        <begin position="1627"/>
        <end position="1638"/>
    </location>
</feature>
<dbReference type="SUPFAM" id="SSF48371">
    <property type="entry name" value="ARM repeat"/>
    <property type="match status" value="1"/>
</dbReference>
<feature type="compositionally biased region" description="Polar residues" evidence="7">
    <location>
        <begin position="1928"/>
        <end position="1944"/>
    </location>
</feature>
<dbReference type="Pfam" id="PF12231">
    <property type="entry name" value="Rif1_N"/>
    <property type="match status" value="1"/>
</dbReference>
<dbReference type="PANTHER" id="PTHR22928">
    <property type="entry name" value="TELOMERE-ASSOCIATED PROTEIN RIF1"/>
    <property type="match status" value="1"/>
</dbReference>
<evidence type="ECO:0000256" key="4">
    <source>
        <dbReference type="ARBA" id="ARBA00022895"/>
    </source>
</evidence>
<dbReference type="GO" id="GO:0140445">
    <property type="term" value="C:chromosome, telomeric repeat region"/>
    <property type="evidence" value="ECO:0007669"/>
    <property type="project" value="TreeGrafter"/>
</dbReference>
<feature type="region of interest" description="Disordered" evidence="7">
    <location>
        <begin position="1139"/>
        <end position="1158"/>
    </location>
</feature>
<dbReference type="Gene3D" id="1.25.10.10">
    <property type="entry name" value="Leucine-rich Repeat Variant"/>
    <property type="match status" value="1"/>
</dbReference>
<feature type="compositionally biased region" description="Basic and acidic residues" evidence="7">
    <location>
        <begin position="1646"/>
        <end position="1656"/>
    </location>
</feature>
<dbReference type="PANTHER" id="PTHR22928:SF3">
    <property type="entry name" value="TELOMERE-ASSOCIATED PROTEIN RIF1"/>
    <property type="match status" value="1"/>
</dbReference>
<gene>
    <name evidence="9" type="ORF">CHS0354_040186</name>
</gene>
<comment type="caution">
    <text evidence="9">The sequence shown here is derived from an EMBL/GenBank/DDBJ whole genome shotgun (WGS) entry which is preliminary data.</text>
</comment>
<evidence type="ECO:0000313" key="9">
    <source>
        <dbReference type="EMBL" id="KAK3591123.1"/>
    </source>
</evidence>
<comment type="subcellular location">
    <subcellularLocation>
        <location evidence="2">Chromosome</location>
        <location evidence="2">Telomere</location>
    </subcellularLocation>
    <subcellularLocation>
        <location evidence="1">Nucleus</location>
    </subcellularLocation>
</comment>
<dbReference type="CDD" id="cd14267">
    <property type="entry name" value="Rif1_CTD_C-II_like"/>
    <property type="match status" value="1"/>
</dbReference>
<feature type="compositionally biased region" description="Basic residues" evidence="7">
    <location>
        <begin position="1982"/>
        <end position="1993"/>
    </location>
</feature>
<feature type="compositionally biased region" description="Polar residues" evidence="7">
    <location>
        <begin position="1168"/>
        <end position="1184"/>
    </location>
</feature>
<dbReference type="GO" id="GO:0000723">
    <property type="term" value="P:telomere maintenance"/>
    <property type="evidence" value="ECO:0007669"/>
    <property type="project" value="TreeGrafter"/>
</dbReference>
<feature type="region of interest" description="Disordered" evidence="7">
    <location>
        <begin position="2026"/>
        <end position="2060"/>
    </location>
</feature>
<feature type="compositionally biased region" description="Basic and acidic residues" evidence="7">
    <location>
        <begin position="1577"/>
        <end position="1587"/>
    </location>
</feature>
<feature type="region of interest" description="Disordered" evidence="7">
    <location>
        <begin position="1296"/>
        <end position="1352"/>
    </location>
</feature>
<feature type="compositionally biased region" description="Basic and acidic residues" evidence="7">
    <location>
        <begin position="1342"/>
        <end position="1352"/>
    </location>
</feature>
<feature type="compositionally biased region" description="Polar residues" evidence="7">
    <location>
        <begin position="1484"/>
        <end position="1496"/>
    </location>
</feature>
<feature type="compositionally biased region" description="Polar residues" evidence="7">
    <location>
        <begin position="2317"/>
        <end position="2336"/>
    </location>
</feature>
<dbReference type="InterPro" id="IPR022031">
    <property type="entry name" value="Rif1_N"/>
</dbReference>
<keyword evidence="6" id="KW-0131">Cell cycle</keyword>
<keyword evidence="10" id="KW-1185">Reference proteome</keyword>
<feature type="compositionally biased region" description="Basic and acidic residues" evidence="7">
    <location>
        <begin position="2046"/>
        <end position="2060"/>
    </location>
</feature>
<reference evidence="9" key="3">
    <citation type="submission" date="2023-05" db="EMBL/GenBank/DDBJ databases">
        <authorList>
            <person name="Smith C.H."/>
        </authorList>
    </citation>
    <scope>NUCLEOTIDE SEQUENCE</scope>
    <source>
        <strain evidence="9">CHS0354</strain>
        <tissue evidence="9">Mantle</tissue>
    </source>
</reference>
<feature type="region of interest" description="Disordered" evidence="7">
    <location>
        <begin position="1622"/>
        <end position="2013"/>
    </location>
</feature>
<feature type="region of interest" description="Disordered" evidence="7">
    <location>
        <begin position="1096"/>
        <end position="1131"/>
    </location>
</feature>
<feature type="compositionally biased region" description="Basic and acidic residues" evidence="7">
    <location>
        <begin position="1703"/>
        <end position="1728"/>
    </location>
</feature>
<evidence type="ECO:0000256" key="2">
    <source>
        <dbReference type="ARBA" id="ARBA00004574"/>
    </source>
</evidence>
<keyword evidence="3" id="KW-0158">Chromosome</keyword>
<evidence type="ECO:0000256" key="5">
    <source>
        <dbReference type="ARBA" id="ARBA00023242"/>
    </source>
</evidence>
<keyword evidence="5" id="KW-0539">Nucleus</keyword>
<feature type="compositionally biased region" description="Polar residues" evidence="7">
    <location>
        <begin position="1118"/>
        <end position="1131"/>
    </location>
</feature>
<sequence>MKMVAVPGQDVNLAVILATLDSKTSSNDDKLEAYTSCCSHLREGELSLFSLDIIKNISKLCSIIKQDILLSSPEVAQAALQVLGICLHDKEIVRHLSVTEAGEVISGLYQCVQKTDNKTTCTRALWCIGKQSLPEEVIQKQLDSILSAAEQAVEKWNGQSITVDHEVVNTIGRLLEQVPSQMGAHSLQWFVLLLPHVVHSVIKIRERALEVVESAVPCLQRQPNQQKEVSAHIVGEFKTKIATELSKLFTGRHEIFVLKCWGVLIQLSGEEFHHGSAINHILPIVELGFKSSTSEVKITAFQAWQQLIDNFSTNPKILTDPKRIKLIMQVFKINNAKMEIIAMEKMKVWWHFVWLLGNKLSANFDQVAAPLIQFCVGGSKLGSYSAPTTPRRVVHNSKSPITPQLNLSSTCSQWPVFPALQLKGCEVLAHFLGSFPADVDIPQHMFSLDSLQHDVISGPAFFLKQASILISSATELIINIGADIPDGLLYHIWYSLVAHMKNAIENSTASSDMRDAVTLLLTQFQVIILSRVLPVTKIMKMFQAVCCLPRKALCSTAYNISNGEMINGTPALFLTELLLTPTLLQACSTSESYISLMGTLISCGLGNSTGTLGFLQSVLQLMDQNSQFIENPELVWRFWSSVVNPLHEHITKTNEVNQGDALEHRFDCLYQSLMFPVTHKLSERLPQATVKTLTKTWSDLYKTFARLSALVTNAEANIVCENLCQRLMENCKKEEKQDGSQTEFLIQLCMVIVGSIDFSSLGTHSTFSLGALSPAKWTKRRLRPLENIHSLVHLLSFLQNRTLQLVSNMELIYPMKGVKSMPYSVQGMLNILVEVFSILFTHVTSSCIISSLICQLSQPISELFHASTKKTTSKLFNTTFQQKLEKLWLEISTCLQSRYTGGFDSDFLSKISPLLESTFLHPRRQIKNQTLILWNTSFSKAPPLTYPESLRPVLMKVKEKSPLVLPGWVNTDIPIIAETPISQMSQAGSQAPDPHIPGMPSPHKIHGSFLNKAVSPNIKKSPAKQTIPLETRAAASVTKKALPFNFVDDFVVIKSPPMKRRILTEHQKEVLRERRTLPAMYNTLEHSQDASLMLPFNTDTQSETPTPTSDSVIVFGTQIPNNTSNNQAVNESQPIIIDSEKSEKSPNSQENKCQKTVRFADVDLSEISGKSTHNADDSSQGTQPDQRESKKEISMKKSASSSEHGDSFTRAFLSLGDSLLKKCKTTLGTTACTKEVESETGRNIFDSLSPLHTSVPQNLLGALGITYESSNCKTGSDEQNVREKISDPLLSWSQKLSELSESPAPRSKSPDKKSQLGNRVNSPQNVRRQSSQVKSPRRSRQKKEANENEGNLDKWIIHSTRKDLGNPVPAASTLIVGTVAIVEETQSPKKHVNGFGVHQDSPTIDETPPKKNGFFHESKNVSNRKLFSSQENVETNVIEDSNLVPGSPVLLLKSSGTPVLKLKRLTNEEILHYSPSSRDREGKSSTSKKSNVQSPKENNENGHEHDDFSEIKPLEENQNNPILQSHEFVPLGESDSGNKTNKYLADLVPSQELMEMDSSPKTAELSKSESPCLLKSTAEKEKKENGEKFNPNSEILFSEVDLQLKPMEKEPEMMDSPMENQFIMNGTHEDYDPFKPDTLKAFNSLEKSHPQGDDSHQNTSDGLSESEGLLNLDSREYDQLKKSTLSENSQRRVKKRKQLTPQKKAETRQEFNKKRQIRAPDAKKKFETGNKTSSRNVSRSKCTEGAVIKGKDGSVKTHQQGKRFKSPNNVSHEGCIKPMLRDIGNEEIEQIKDKDDEMKQTKMPSTEQRGERTPENRNSLVPPERKSTTKQKKALAQKRSLVRGKDVLVNEGDYNLESDSSGDNRKRSVKSTTAEEASLTLLKDNDSSKAKEKLDVHCINNSVSSDDEIPLSQLSSEKQRKNKRSKCNESLSLNDSVTDSSSLVERNYEKQTTNEEEEMKSLGDGKNNSLICSSGKGLNKSSIKRSSKYKKAKFSPMSQRLRSSGVKLRTRDKNLNSVMKISARRSLSLSLKKNTPKGEKVRKKNKEADKEDEKPHEGEKVGTVAEGNCMDKEKNLDEEIKDVSQVTDGILIEGNKSIVMERCEAPSTGHNQNQTDSIKNMVVLEETPRKASDSPIDKLVSMAFSDSKLLMGSRCFRNSSGFARRSILKHSAKKSIGGTHSPLKQVEFHPIRITRVLSPTASPSASILKKRRLSEDATVDSASPPAKKRRVSFAEPLVEVSDDIDIIQNEGCQPLSSVILNLESKVAPTTDKILVGTAFTTPVESDTPTSLSISKRDFPFLEPCSLTPFSNGRKDFQPTQSQNSYQSTQESQLNNSEPICPDLLTCPENIEKVLPQLTSSIWSRGLGQLVRARNIHTIGDLSALTESEVHNLPIRSPKVATVRKALYSYKQLMDVKRAKMSVGITQEANQQEQVKGIGVVQQVEEITQTPQIERNNSDFVSSIDEVLANSGDLLDEVNRLSQTFKERAENKADSENTDKNCHLNADLPHKANFLAVLTELVQDCSVEDIQKMKTEEIFQMHQHIITLQNYVVSALRLKCSSPSGI</sequence>
<dbReference type="Proteomes" id="UP001195483">
    <property type="component" value="Unassembled WGS sequence"/>
</dbReference>
<evidence type="ECO:0000256" key="7">
    <source>
        <dbReference type="SAM" id="MobiDB-lite"/>
    </source>
</evidence>
<dbReference type="InterPro" id="IPR016024">
    <property type="entry name" value="ARM-type_fold"/>
</dbReference>
<feature type="region of interest" description="Disordered" evidence="7">
    <location>
        <begin position="1391"/>
        <end position="1416"/>
    </location>
</feature>
<feature type="compositionally biased region" description="Basic and acidic residues" evidence="7">
    <location>
        <begin position="1779"/>
        <end position="1800"/>
    </location>
</feature>
<reference evidence="9" key="1">
    <citation type="journal article" date="2021" name="Genome Biol. Evol.">
        <title>A High-Quality Reference Genome for a Parasitic Bivalve with Doubly Uniparental Inheritance (Bivalvia: Unionida).</title>
        <authorList>
            <person name="Smith C.H."/>
        </authorList>
    </citation>
    <scope>NUCLEOTIDE SEQUENCE</scope>
    <source>
        <strain evidence="9">CHS0354</strain>
    </source>
</reference>
<name>A0AAE0SG82_9BIVA</name>
<feature type="compositionally biased region" description="Basic and acidic residues" evidence="7">
    <location>
        <begin position="1497"/>
        <end position="1515"/>
    </location>
</feature>
<dbReference type="InterPro" id="IPR011989">
    <property type="entry name" value="ARM-like"/>
</dbReference>
<feature type="region of interest" description="Disordered" evidence="7">
    <location>
        <begin position="2311"/>
        <end position="2336"/>
    </location>
</feature>
<feature type="compositionally biased region" description="Polar residues" evidence="7">
    <location>
        <begin position="1729"/>
        <end position="1740"/>
    </location>
</feature>
<feature type="compositionally biased region" description="Basic and acidic residues" evidence="7">
    <location>
        <begin position="1185"/>
        <end position="1195"/>
    </location>
</feature>
<feature type="compositionally biased region" description="Polar residues" evidence="7">
    <location>
        <begin position="1097"/>
        <end position="1111"/>
    </location>
</feature>
<proteinExistence type="predicted"/>
<feature type="compositionally biased region" description="Basic residues" evidence="7">
    <location>
        <begin position="1828"/>
        <end position="1842"/>
    </location>
</feature>